<gene>
    <name evidence="11" type="primary">ABSGL_00845.1 scaffold 958</name>
</gene>
<feature type="transmembrane region" description="Helical" evidence="9">
    <location>
        <begin position="466"/>
        <end position="487"/>
    </location>
</feature>
<sequence>MERTPSLPDQVRVPTNSHPSQLPNYGALHSGGMTPLSEQDTLDMSLYPDQLDSSSARSFRSALGSFGRSYSRTSALYMADNLSLSRPGTMDYGELDEEARQDDRKHRPETDSVMSNHTNQGIAFFPTLSRHTTLGTMILRDQYHEDVQHQAHYVPESTFLQSVFNSVNVLVGIGALALPLGIRHAGWLIGMSVFLFCTIATNYSAKILARCLDAAPPGALTYADMGAAAFGERGRGVISGVFILELFTLGVAMAVLLGDGLETLFGFDLLTTRLISFCVLTPMTFFPISKLAYASVLGVISSTFLVVIVVLDGLTKKTHPGSLWDPMETEWIPSEPFNIPLSFGLLMAVYSGHAVFPSLYRDMAEPKTYDRMVDTTYVITFTVYMIMAVAGYLMFGLDTMQEITQNLATTSGYTKWINQGAIYLIVLIPVAKYGLMLNPVNLSWELWLQSQSRMESWYRDHSFKKYVLSTFGRVLLSAFVIYIATVFPGFDRIMALLGALFSFGISVIFPLACYHRMYHNSMTYKDLIINWTILIISTILATLGTVWSFFPVPSP</sequence>
<reference evidence="11" key="1">
    <citation type="submission" date="2016-04" db="EMBL/GenBank/DDBJ databases">
        <authorList>
            <person name="Evans L.H."/>
            <person name="Alamgir A."/>
            <person name="Owens N."/>
            <person name="Weber N.D."/>
            <person name="Virtaneva K."/>
            <person name="Barbian K."/>
            <person name="Babar A."/>
            <person name="Rosenke K."/>
        </authorList>
    </citation>
    <scope>NUCLEOTIDE SEQUENCE [LARGE SCALE GENOMIC DNA]</scope>
    <source>
        <strain evidence="11">CBS 101.48</strain>
    </source>
</reference>
<keyword evidence="4 9" id="KW-0812">Transmembrane</keyword>
<keyword evidence="3" id="KW-0813">Transport</keyword>
<keyword evidence="7 9" id="KW-0472">Membrane</keyword>
<feature type="transmembrane region" description="Helical" evidence="9">
    <location>
        <begin position="291"/>
        <end position="311"/>
    </location>
</feature>
<comment type="subcellular location">
    <subcellularLocation>
        <location evidence="1">Membrane</location>
        <topology evidence="1">Multi-pass membrane protein</topology>
    </subcellularLocation>
</comment>
<dbReference type="GO" id="GO:0015179">
    <property type="term" value="F:L-amino acid transmembrane transporter activity"/>
    <property type="evidence" value="ECO:0007669"/>
    <property type="project" value="TreeGrafter"/>
</dbReference>
<keyword evidence="5" id="KW-0029">Amino-acid transport</keyword>
<feature type="region of interest" description="Disordered" evidence="8">
    <location>
        <begin position="1"/>
        <end position="39"/>
    </location>
</feature>
<dbReference type="PANTHER" id="PTHR22950">
    <property type="entry name" value="AMINO ACID TRANSPORTER"/>
    <property type="match status" value="1"/>
</dbReference>
<keyword evidence="6 9" id="KW-1133">Transmembrane helix</keyword>
<feature type="transmembrane region" description="Helical" evidence="9">
    <location>
        <begin position="237"/>
        <end position="258"/>
    </location>
</feature>
<evidence type="ECO:0000256" key="5">
    <source>
        <dbReference type="ARBA" id="ARBA00022970"/>
    </source>
</evidence>
<dbReference type="EMBL" id="LT550334">
    <property type="protein sequence ID" value="SAL95516.1"/>
    <property type="molecule type" value="Genomic_DNA"/>
</dbReference>
<accession>A0A168KUV5</accession>
<evidence type="ECO:0000256" key="6">
    <source>
        <dbReference type="ARBA" id="ARBA00022989"/>
    </source>
</evidence>
<dbReference type="PANTHER" id="PTHR22950:SF692">
    <property type="entry name" value="TRANSMEMBRANE AMINO ACID TRANSPORTER FAMILY PROTEIN"/>
    <property type="match status" value="1"/>
</dbReference>
<evidence type="ECO:0000256" key="8">
    <source>
        <dbReference type="SAM" id="MobiDB-lite"/>
    </source>
</evidence>
<evidence type="ECO:0000256" key="3">
    <source>
        <dbReference type="ARBA" id="ARBA00022448"/>
    </source>
</evidence>
<feature type="compositionally biased region" description="Polar residues" evidence="8">
    <location>
        <begin position="13"/>
        <end position="23"/>
    </location>
</feature>
<dbReference type="OMA" id="AICYTVC"/>
<evidence type="ECO:0000256" key="9">
    <source>
        <dbReference type="SAM" id="Phobius"/>
    </source>
</evidence>
<comment type="similarity">
    <text evidence="2">Belongs to the amino acid/polyamine transporter 2 family.</text>
</comment>
<feature type="transmembrane region" description="Helical" evidence="9">
    <location>
        <begin position="416"/>
        <end position="435"/>
    </location>
</feature>
<dbReference type="Pfam" id="PF01490">
    <property type="entry name" value="Aa_trans"/>
    <property type="match status" value="1"/>
</dbReference>
<feature type="domain" description="Amino acid transporter transmembrane" evidence="10">
    <location>
        <begin position="157"/>
        <end position="547"/>
    </location>
</feature>
<dbReference type="STRING" id="4829.A0A168KUV5"/>
<feature type="compositionally biased region" description="Basic and acidic residues" evidence="8">
    <location>
        <begin position="101"/>
        <end position="110"/>
    </location>
</feature>
<feature type="transmembrane region" description="Helical" evidence="9">
    <location>
        <begin position="264"/>
        <end position="284"/>
    </location>
</feature>
<evidence type="ECO:0000256" key="4">
    <source>
        <dbReference type="ARBA" id="ARBA00022692"/>
    </source>
</evidence>
<proteinExistence type="inferred from homology"/>
<dbReference type="InterPro" id="IPR013057">
    <property type="entry name" value="AA_transpt_TM"/>
</dbReference>
<evidence type="ECO:0000313" key="12">
    <source>
        <dbReference type="Proteomes" id="UP000078561"/>
    </source>
</evidence>
<feature type="transmembrane region" description="Helical" evidence="9">
    <location>
        <begin position="337"/>
        <end position="356"/>
    </location>
</feature>
<protein>
    <recommendedName>
        <fullName evidence="10">Amino acid transporter transmembrane domain-containing protein</fullName>
    </recommendedName>
</protein>
<feature type="transmembrane region" description="Helical" evidence="9">
    <location>
        <begin position="377"/>
        <end position="396"/>
    </location>
</feature>
<feature type="transmembrane region" description="Helical" evidence="9">
    <location>
        <begin position="493"/>
        <end position="515"/>
    </location>
</feature>
<feature type="region of interest" description="Disordered" evidence="8">
    <location>
        <begin position="96"/>
        <end position="116"/>
    </location>
</feature>
<dbReference type="GO" id="GO:0005774">
    <property type="term" value="C:vacuolar membrane"/>
    <property type="evidence" value="ECO:0007669"/>
    <property type="project" value="TreeGrafter"/>
</dbReference>
<name>A0A168KUV5_ABSGL</name>
<dbReference type="Proteomes" id="UP000078561">
    <property type="component" value="Unassembled WGS sequence"/>
</dbReference>
<evidence type="ECO:0000313" key="11">
    <source>
        <dbReference type="EMBL" id="SAL95516.1"/>
    </source>
</evidence>
<organism evidence="11">
    <name type="scientific">Absidia glauca</name>
    <name type="common">Pin mould</name>
    <dbReference type="NCBI Taxonomy" id="4829"/>
    <lineage>
        <taxon>Eukaryota</taxon>
        <taxon>Fungi</taxon>
        <taxon>Fungi incertae sedis</taxon>
        <taxon>Mucoromycota</taxon>
        <taxon>Mucoromycotina</taxon>
        <taxon>Mucoromycetes</taxon>
        <taxon>Mucorales</taxon>
        <taxon>Cunninghamellaceae</taxon>
        <taxon>Absidia</taxon>
    </lineage>
</organism>
<keyword evidence="12" id="KW-1185">Reference proteome</keyword>
<feature type="transmembrane region" description="Helical" evidence="9">
    <location>
        <begin position="184"/>
        <end position="203"/>
    </location>
</feature>
<dbReference type="InParanoid" id="A0A168KUV5"/>
<dbReference type="AlphaFoldDB" id="A0A168KUV5"/>
<evidence type="ECO:0000256" key="7">
    <source>
        <dbReference type="ARBA" id="ARBA00023136"/>
    </source>
</evidence>
<dbReference type="OrthoDB" id="655540at2759"/>
<feature type="transmembrane region" description="Helical" evidence="9">
    <location>
        <begin position="527"/>
        <end position="550"/>
    </location>
</feature>
<evidence type="ECO:0000256" key="2">
    <source>
        <dbReference type="ARBA" id="ARBA00008066"/>
    </source>
</evidence>
<evidence type="ECO:0000256" key="1">
    <source>
        <dbReference type="ARBA" id="ARBA00004141"/>
    </source>
</evidence>
<evidence type="ECO:0000259" key="10">
    <source>
        <dbReference type="Pfam" id="PF01490"/>
    </source>
</evidence>